<dbReference type="GO" id="GO:0016020">
    <property type="term" value="C:membrane"/>
    <property type="evidence" value="ECO:0007669"/>
    <property type="project" value="TreeGrafter"/>
</dbReference>
<dbReference type="Gene3D" id="3.40.50.1820">
    <property type="entry name" value="alpha/beta hydrolase"/>
    <property type="match status" value="1"/>
</dbReference>
<feature type="domain" description="AB hydrolase-1" evidence="1">
    <location>
        <begin position="77"/>
        <end position="226"/>
    </location>
</feature>
<dbReference type="InterPro" id="IPR029058">
    <property type="entry name" value="AB_hydrolase_fold"/>
</dbReference>
<sequence length="393" mass="43111">VQQRHVIRTALVLWALARVTTLPVLAQSRFATTERFVPHVSTVPANEGERVGLYLREKAAVVTGEQLQSGTVPEGRVVLFVHGGSVSSIPDYDLDFKDYSWMAYLAEAGFDTFALDQTGYGRSPRPMMDDPCNMSTEDQALVTPNPLVGPCAPSYPYGSTTVQSDWDEIDTVVNYVRHLRGVQRVSLIGWSAGGRRVGGYAARHPEKIDKLFLFAPGYSPNGPSLPPSDLPRAGVPMRLQTRETLTQGRWEQNVVCESQVDPGIRDVIWSTILAFDPLGAVWGAEEGVMRVRAGNPGWGWNREYAARVTAPTMIVVGEQDNPAARGVLHADLIGTDSKVLVTMGCATHFAVWETAQYKFMHRASLEWLTKGTYRGQSNGVYRVGTDGAETEGL</sequence>
<name>A0A381XDR0_9ZZZZ</name>
<accession>A0A381XDR0</accession>
<reference evidence="2" key="1">
    <citation type="submission" date="2018-05" db="EMBL/GenBank/DDBJ databases">
        <authorList>
            <person name="Lanie J.A."/>
            <person name="Ng W.-L."/>
            <person name="Kazmierczak K.M."/>
            <person name="Andrzejewski T.M."/>
            <person name="Davidsen T.M."/>
            <person name="Wayne K.J."/>
            <person name="Tettelin H."/>
            <person name="Glass J.I."/>
            <person name="Rusch D."/>
            <person name="Podicherti R."/>
            <person name="Tsui H.-C.T."/>
            <person name="Winkler M.E."/>
        </authorList>
    </citation>
    <scope>NUCLEOTIDE SEQUENCE</scope>
</reference>
<organism evidence="2">
    <name type="scientific">marine metagenome</name>
    <dbReference type="NCBI Taxonomy" id="408172"/>
    <lineage>
        <taxon>unclassified sequences</taxon>
        <taxon>metagenomes</taxon>
        <taxon>ecological metagenomes</taxon>
    </lineage>
</organism>
<evidence type="ECO:0000313" key="2">
    <source>
        <dbReference type="EMBL" id="SVA62373.1"/>
    </source>
</evidence>
<dbReference type="Pfam" id="PF00561">
    <property type="entry name" value="Abhydrolase_1"/>
    <property type="match status" value="1"/>
</dbReference>
<dbReference type="PANTHER" id="PTHR43798:SF33">
    <property type="entry name" value="HYDROLASE, PUTATIVE (AFU_ORTHOLOGUE AFUA_2G14860)-RELATED"/>
    <property type="match status" value="1"/>
</dbReference>
<gene>
    <name evidence="2" type="ORF">METZ01_LOCUS115227</name>
</gene>
<dbReference type="InterPro" id="IPR050266">
    <property type="entry name" value="AB_hydrolase_sf"/>
</dbReference>
<dbReference type="EMBL" id="UINC01014654">
    <property type="protein sequence ID" value="SVA62373.1"/>
    <property type="molecule type" value="Genomic_DNA"/>
</dbReference>
<dbReference type="InterPro" id="IPR000073">
    <property type="entry name" value="AB_hydrolase_1"/>
</dbReference>
<feature type="non-terminal residue" evidence="2">
    <location>
        <position position="1"/>
    </location>
</feature>
<protein>
    <recommendedName>
        <fullName evidence="1">AB hydrolase-1 domain-containing protein</fullName>
    </recommendedName>
</protein>
<evidence type="ECO:0000259" key="1">
    <source>
        <dbReference type="Pfam" id="PF00561"/>
    </source>
</evidence>
<dbReference type="AlphaFoldDB" id="A0A381XDR0"/>
<dbReference type="PANTHER" id="PTHR43798">
    <property type="entry name" value="MONOACYLGLYCEROL LIPASE"/>
    <property type="match status" value="1"/>
</dbReference>
<dbReference type="SUPFAM" id="SSF53474">
    <property type="entry name" value="alpha/beta-Hydrolases"/>
    <property type="match status" value="1"/>
</dbReference>
<proteinExistence type="predicted"/>